<evidence type="ECO:0000256" key="9">
    <source>
        <dbReference type="ARBA" id="ARBA00044613"/>
    </source>
</evidence>
<evidence type="ECO:0000256" key="2">
    <source>
        <dbReference type="ARBA" id="ARBA00005028"/>
    </source>
</evidence>
<feature type="domain" description="Hexokinase N-terminal" evidence="13">
    <location>
        <begin position="176"/>
        <end position="249"/>
    </location>
</feature>
<dbReference type="GO" id="GO:0006006">
    <property type="term" value="P:glucose metabolic process"/>
    <property type="evidence" value="ECO:0007669"/>
    <property type="project" value="UniProtKB-ARBA"/>
</dbReference>
<sequence length="510" mass="55199">VRDRCSYIELNDEQLREIMQRLEQSFAEGLQNEETAVVKMLPSFIRATSVGKESGEFLALDLGGSNFRVLLITLHGDGKKGEMRHVTYGVPQELQQGTGEHLFDHVADCLHNFMVDQRLSCNKTLPLGFTFSFPCQQRGLASASLVAWTKGFSTLFNCSRMRVVGRTSRSMSWRSCNKTLPLGFTFSFPCQQRGLASASLVAWTKGFSASGVVGKDVVQLLTDACRRKNIAVNVVALVNDTVGTMLACSFFDPDCSIGLIVGTGSNACYMERLQNITKLNGLVSVNDGLPEEMCINCELGAFGDDGKIDKYRTVHDRTLDANSINPRKQTFEKMISGMYLGELVRLVLVELAGAGLLFSGSAVTSSAIGKQGSFSTRILSEVERYVLESEKPLHKIGLLLSDNGIASPSSTDCAVVAYVCSMISSRSSNLCAVAMATILQRINRKRVAIGVDGSLYKAHPTFKDLLSTKIEALTGGKYEFKLVLSEDGSGRGAAVAAAVAIRLAGAGEKK</sequence>
<keyword evidence="6 12" id="KW-0418">Kinase</keyword>
<dbReference type="InterPro" id="IPR022672">
    <property type="entry name" value="Hexokinase_N"/>
</dbReference>
<dbReference type="FunFam" id="3.30.420.40:FF:000805">
    <property type="entry name" value="Hexokinase-2"/>
    <property type="match status" value="1"/>
</dbReference>
<dbReference type="GO" id="GO:0008865">
    <property type="term" value="F:fructokinase activity"/>
    <property type="evidence" value="ECO:0007669"/>
    <property type="project" value="TreeGrafter"/>
</dbReference>
<dbReference type="GO" id="GO:0005536">
    <property type="term" value="F:D-glucose binding"/>
    <property type="evidence" value="ECO:0007669"/>
    <property type="project" value="InterPro"/>
</dbReference>
<keyword evidence="7 12" id="KW-0067">ATP-binding</keyword>
<comment type="catalytic activity">
    <reaction evidence="9">
        <text>a D-hexose + ATP = a D-hexose 6-phosphate + ADP + H(+)</text>
        <dbReference type="Rhea" id="RHEA:22740"/>
        <dbReference type="ChEBI" id="CHEBI:4194"/>
        <dbReference type="ChEBI" id="CHEBI:15378"/>
        <dbReference type="ChEBI" id="CHEBI:30616"/>
        <dbReference type="ChEBI" id="CHEBI:229467"/>
        <dbReference type="ChEBI" id="CHEBI:456216"/>
        <dbReference type="EC" id="2.7.1.1"/>
    </reaction>
    <physiologicalReaction direction="left-to-right" evidence="9">
        <dbReference type="Rhea" id="RHEA:22741"/>
    </physiologicalReaction>
</comment>
<feature type="domain" description="Hexokinase N-terminal" evidence="13">
    <location>
        <begin position="3"/>
        <end position="154"/>
    </location>
</feature>
<dbReference type="InterPro" id="IPR001312">
    <property type="entry name" value="Hexokinase"/>
</dbReference>
<dbReference type="PANTHER" id="PTHR19443">
    <property type="entry name" value="HEXOKINASE"/>
    <property type="match status" value="1"/>
</dbReference>
<dbReference type="Pfam" id="PF03727">
    <property type="entry name" value="Hexokinase_2"/>
    <property type="match status" value="1"/>
</dbReference>
<dbReference type="AlphaFoldDB" id="A0A914NUM1"/>
<dbReference type="GO" id="GO:0001678">
    <property type="term" value="P:intracellular glucose homeostasis"/>
    <property type="evidence" value="ECO:0007669"/>
    <property type="project" value="InterPro"/>
</dbReference>
<evidence type="ECO:0000256" key="6">
    <source>
        <dbReference type="ARBA" id="ARBA00022777"/>
    </source>
</evidence>
<dbReference type="PANTHER" id="PTHR19443:SF16">
    <property type="entry name" value="HEXOKINASE TYPE 1-RELATED"/>
    <property type="match status" value="1"/>
</dbReference>
<evidence type="ECO:0000256" key="5">
    <source>
        <dbReference type="ARBA" id="ARBA00022741"/>
    </source>
</evidence>
<keyword evidence="8 12" id="KW-0324">Glycolysis</keyword>
<evidence type="ECO:0000256" key="1">
    <source>
        <dbReference type="ARBA" id="ARBA00004888"/>
    </source>
</evidence>
<comment type="similarity">
    <text evidence="3 12">Belongs to the hexokinase family.</text>
</comment>
<protein>
    <recommendedName>
        <fullName evidence="12">Phosphotransferase</fullName>
        <ecNumber evidence="12">2.7.1.-</ecNumber>
    </recommendedName>
</protein>
<dbReference type="Pfam" id="PF00349">
    <property type="entry name" value="Hexokinase_1"/>
    <property type="match status" value="2"/>
</dbReference>
<evidence type="ECO:0000256" key="8">
    <source>
        <dbReference type="ARBA" id="ARBA00023152"/>
    </source>
</evidence>
<evidence type="ECO:0000256" key="4">
    <source>
        <dbReference type="ARBA" id="ARBA00022679"/>
    </source>
</evidence>
<dbReference type="PRINTS" id="PR00475">
    <property type="entry name" value="HEXOKINASE"/>
</dbReference>
<evidence type="ECO:0000259" key="14">
    <source>
        <dbReference type="Pfam" id="PF03727"/>
    </source>
</evidence>
<comment type="catalytic activity">
    <reaction evidence="11">
        <text>D-glucose + ATP = D-glucose 6-phosphate + ADP + H(+)</text>
        <dbReference type="Rhea" id="RHEA:17825"/>
        <dbReference type="ChEBI" id="CHEBI:4167"/>
        <dbReference type="ChEBI" id="CHEBI:15378"/>
        <dbReference type="ChEBI" id="CHEBI:30616"/>
        <dbReference type="ChEBI" id="CHEBI:61548"/>
        <dbReference type="ChEBI" id="CHEBI:456216"/>
        <dbReference type="EC" id="2.7.1.1"/>
    </reaction>
    <physiologicalReaction direction="left-to-right" evidence="11">
        <dbReference type="Rhea" id="RHEA:17826"/>
    </physiologicalReaction>
</comment>
<evidence type="ECO:0000313" key="15">
    <source>
        <dbReference type="Proteomes" id="UP000887563"/>
    </source>
</evidence>
<dbReference type="GO" id="GO:0005739">
    <property type="term" value="C:mitochondrion"/>
    <property type="evidence" value="ECO:0007669"/>
    <property type="project" value="TreeGrafter"/>
</dbReference>
<dbReference type="InterPro" id="IPR022673">
    <property type="entry name" value="Hexokinase_C"/>
</dbReference>
<comment type="catalytic activity">
    <reaction evidence="10">
        <text>D-fructose + ATP = D-fructose 6-phosphate + ADP + H(+)</text>
        <dbReference type="Rhea" id="RHEA:16125"/>
        <dbReference type="ChEBI" id="CHEBI:15378"/>
        <dbReference type="ChEBI" id="CHEBI:30616"/>
        <dbReference type="ChEBI" id="CHEBI:37721"/>
        <dbReference type="ChEBI" id="CHEBI:61527"/>
        <dbReference type="ChEBI" id="CHEBI:456216"/>
        <dbReference type="EC" id="2.7.1.1"/>
    </reaction>
    <physiologicalReaction direction="left-to-right" evidence="10">
        <dbReference type="Rhea" id="RHEA:16126"/>
    </physiologicalReaction>
</comment>
<dbReference type="Proteomes" id="UP000887563">
    <property type="component" value="Unplaced"/>
</dbReference>
<proteinExistence type="inferred from homology"/>
<evidence type="ECO:0000256" key="7">
    <source>
        <dbReference type="ARBA" id="ARBA00022840"/>
    </source>
</evidence>
<keyword evidence="4 12" id="KW-0808">Transferase</keyword>
<comment type="pathway">
    <text evidence="1">Carbohydrate degradation; glycolysis; D-glyceraldehyde 3-phosphate and glycerone phosphate from D-glucose: step 1/4.</text>
</comment>
<keyword evidence="5 12" id="KW-0547">Nucleotide-binding</keyword>
<dbReference type="GO" id="GO:0004340">
    <property type="term" value="F:glucokinase activity"/>
    <property type="evidence" value="ECO:0007669"/>
    <property type="project" value="TreeGrafter"/>
</dbReference>
<evidence type="ECO:0000256" key="3">
    <source>
        <dbReference type="ARBA" id="ARBA00009225"/>
    </source>
</evidence>
<dbReference type="PROSITE" id="PS51748">
    <property type="entry name" value="HEXOKINASE_2"/>
    <property type="match status" value="1"/>
</dbReference>
<dbReference type="EC" id="2.7.1.-" evidence="12"/>
<dbReference type="GO" id="GO:0005829">
    <property type="term" value="C:cytosol"/>
    <property type="evidence" value="ECO:0007669"/>
    <property type="project" value="TreeGrafter"/>
</dbReference>
<accession>A0A914NUM1</accession>
<evidence type="ECO:0000256" key="12">
    <source>
        <dbReference type="RuleBase" id="RU362007"/>
    </source>
</evidence>
<dbReference type="CDD" id="cd24019">
    <property type="entry name" value="ASKHA_NBD_HK_meta"/>
    <property type="match status" value="1"/>
</dbReference>
<evidence type="ECO:0000256" key="10">
    <source>
        <dbReference type="ARBA" id="ARBA00047905"/>
    </source>
</evidence>
<comment type="pathway">
    <text evidence="2">Carbohydrate metabolism; hexose metabolism.</text>
</comment>
<dbReference type="Gene3D" id="3.40.367.20">
    <property type="match status" value="1"/>
</dbReference>
<evidence type="ECO:0000256" key="11">
    <source>
        <dbReference type="ARBA" id="ARBA00048160"/>
    </source>
</evidence>
<name>A0A914NUM1_MELIC</name>
<dbReference type="Gene3D" id="3.30.420.40">
    <property type="match status" value="2"/>
</dbReference>
<evidence type="ECO:0000313" key="16">
    <source>
        <dbReference type="WBParaSite" id="Minc3s10089g43793"/>
    </source>
</evidence>
<dbReference type="WBParaSite" id="Minc3s10089g43793">
    <property type="protein sequence ID" value="Minc3s10089g43793"/>
    <property type="gene ID" value="Minc3s10089g43793"/>
</dbReference>
<keyword evidence="15" id="KW-1185">Reference proteome</keyword>
<reference evidence="16" key="1">
    <citation type="submission" date="2022-11" db="UniProtKB">
        <authorList>
            <consortium name="WormBaseParasite"/>
        </authorList>
    </citation>
    <scope>IDENTIFICATION</scope>
</reference>
<dbReference type="GO" id="GO:0005524">
    <property type="term" value="F:ATP binding"/>
    <property type="evidence" value="ECO:0007669"/>
    <property type="project" value="UniProtKB-UniRule"/>
</dbReference>
<dbReference type="InterPro" id="IPR043129">
    <property type="entry name" value="ATPase_NBD"/>
</dbReference>
<dbReference type="FunFam" id="3.40.367.20:FF:000005">
    <property type="entry name" value="Phosphotransferase"/>
    <property type="match status" value="1"/>
</dbReference>
<dbReference type="GO" id="GO:0006096">
    <property type="term" value="P:glycolytic process"/>
    <property type="evidence" value="ECO:0007669"/>
    <property type="project" value="UniProtKB-KW"/>
</dbReference>
<evidence type="ECO:0000259" key="13">
    <source>
        <dbReference type="Pfam" id="PF00349"/>
    </source>
</evidence>
<organism evidence="15 16">
    <name type="scientific">Meloidogyne incognita</name>
    <name type="common">Southern root-knot nematode worm</name>
    <name type="synonym">Oxyuris incognita</name>
    <dbReference type="NCBI Taxonomy" id="6306"/>
    <lineage>
        <taxon>Eukaryota</taxon>
        <taxon>Metazoa</taxon>
        <taxon>Ecdysozoa</taxon>
        <taxon>Nematoda</taxon>
        <taxon>Chromadorea</taxon>
        <taxon>Rhabditida</taxon>
        <taxon>Tylenchina</taxon>
        <taxon>Tylenchomorpha</taxon>
        <taxon>Tylenchoidea</taxon>
        <taxon>Meloidogynidae</taxon>
        <taxon>Meloidogyninae</taxon>
        <taxon>Meloidogyne</taxon>
        <taxon>Meloidogyne incognita group</taxon>
    </lineage>
</organism>
<dbReference type="SUPFAM" id="SSF53067">
    <property type="entry name" value="Actin-like ATPase domain"/>
    <property type="match status" value="3"/>
</dbReference>
<feature type="domain" description="Hexokinase C-terminal" evidence="14">
    <location>
        <begin position="257"/>
        <end position="499"/>
    </location>
</feature>